<accession>A0AAD7BVV8</accession>
<proteinExistence type="predicted"/>
<sequence>MDATVGDPFLLASYSVAQRIQKKAAKQSPSVASNLYATHEKIASGSSDGYATVTAQGDGVHILDLSTLHPVISHTLGPSTTFSCPSVTVGLEEDLCATYAAIASSPDVAPENSGRTIHVWRESLATVGDRASQKKKASVMPHYISEIYAPRGLPQRLLLLSPTGDVTVVDEDLAIRSTLPPPPTTVATLQTFAFPRDTTSFLPGPPGTTAIVLLETLQDASTSIRVLSISGDEGKDLGSCKLPLETEGITTAACSSSGFLSVLVRDGSWYSYHIDSKNDTISVYPAAQPLRLKSLSFVGSDVPSGGETCTLALNTSHVLLAAISSPTRNIVLLLWDLQYSVLLASHILPIPSALSHLPKLSISLRPAVSTSLQALLILTPPVVSQDKSATRSSVFVVPLTVPPTATIANAMGRAAAGAQWLVQPSTDDTLDPARAAVLAAVQTAMSNKKTKTAEQAFFDWDQKNEKPGVLGHSFVRDLLSALLPPSSSAYSSVLVRHLIERRVVSTGMVAGGLLAALKQRDDWIAINLCTTHVFDLAESDLMFILQFVVDHNRKMNTSDAMEVDSLALGAVPTLPVFLTACVGYNYSPNGLRAAIRQHLRQPEDVLEVLQVLDDWVEAWRSTEMIVFPGKKSTKQDEHGVTVLLDGWNQEKSLAHPPLDKVLSFIQNLLDASFLALLQHAPAHPVIRRVLARIEPEVQLTEQMESLRGPLELFARAQARAVRDGKEGKKDTKRKQLAHQRMAMAAGSVYQLEEIVL</sequence>
<dbReference type="InterPro" id="IPR042859">
    <property type="entry name" value="NOL11"/>
</dbReference>
<dbReference type="Proteomes" id="UP001221142">
    <property type="component" value="Unassembled WGS sequence"/>
</dbReference>
<gene>
    <name evidence="1" type="ORF">FB45DRAFT_1057259</name>
</gene>
<dbReference type="PANTHER" id="PTHR15633">
    <property type="entry name" value="NUCLEOLAR PROTEIN 11"/>
    <property type="match status" value="1"/>
</dbReference>
<dbReference type="GO" id="GO:0005730">
    <property type="term" value="C:nucleolus"/>
    <property type="evidence" value="ECO:0007669"/>
    <property type="project" value="TreeGrafter"/>
</dbReference>
<organism evidence="1 2">
    <name type="scientific">Roridomyces roridus</name>
    <dbReference type="NCBI Taxonomy" id="1738132"/>
    <lineage>
        <taxon>Eukaryota</taxon>
        <taxon>Fungi</taxon>
        <taxon>Dikarya</taxon>
        <taxon>Basidiomycota</taxon>
        <taxon>Agaricomycotina</taxon>
        <taxon>Agaricomycetes</taxon>
        <taxon>Agaricomycetidae</taxon>
        <taxon>Agaricales</taxon>
        <taxon>Marasmiineae</taxon>
        <taxon>Mycenaceae</taxon>
        <taxon>Roridomyces</taxon>
    </lineage>
</organism>
<dbReference type="GO" id="GO:0030490">
    <property type="term" value="P:maturation of SSU-rRNA"/>
    <property type="evidence" value="ECO:0007669"/>
    <property type="project" value="InterPro"/>
</dbReference>
<comment type="caution">
    <text evidence="1">The sequence shown here is derived from an EMBL/GenBank/DDBJ whole genome shotgun (WGS) entry which is preliminary data.</text>
</comment>
<dbReference type="PANTHER" id="PTHR15633:SF2">
    <property type="entry name" value="NUCLEOLAR PROTEIN 11"/>
    <property type="match status" value="1"/>
</dbReference>
<evidence type="ECO:0000313" key="1">
    <source>
        <dbReference type="EMBL" id="KAJ7632117.1"/>
    </source>
</evidence>
<protein>
    <submittedName>
        <fullName evidence="1">Uncharacterized protein</fullName>
    </submittedName>
</protein>
<name>A0AAD7BVV8_9AGAR</name>
<dbReference type="AlphaFoldDB" id="A0AAD7BVV8"/>
<reference evidence="1" key="1">
    <citation type="submission" date="2023-03" db="EMBL/GenBank/DDBJ databases">
        <title>Massive genome expansion in bonnet fungi (Mycena s.s.) driven by repeated elements and novel gene families across ecological guilds.</title>
        <authorList>
            <consortium name="Lawrence Berkeley National Laboratory"/>
            <person name="Harder C.B."/>
            <person name="Miyauchi S."/>
            <person name="Viragh M."/>
            <person name="Kuo A."/>
            <person name="Thoen E."/>
            <person name="Andreopoulos B."/>
            <person name="Lu D."/>
            <person name="Skrede I."/>
            <person name="Drula E."/>
            <person name="Henrissat B."/>
            <person name="Morin E."/>
            <person name="Kohler A."/>
            <person name="Barry K."/>
            <person name="LaButti K."/>
            <person name="Morin E."/>
            <person name="Salamov A."/>
            <person name="Lipzen A."/>
            <person name="Mereny Z."/>
            <person name="Hegedus B."/>
            <person name="Baldrian P."/>
            <person name="Stursova M."/>
            <person name="Weitz H."/>
            <person name="Taylor A."/>
            <person name="Grigoriev I.V."/>
            <person name="Nagy L.G."/>
            <person name="Martin F."/>
            <person name="Kauserud H."/>
        </authorList>
    </citation>
    <scope>NUCLEOTIDE SEQUENCE</scope>
    <source>
        <strain evidence="1">9284</strain>
    </source>
</reference>
<evidence type="ECO:0000313" key="2">
    <source>
        <dbReference type="Proteomes" id="UP001221142"/>
    </source>
</evidence>
<keyword evidence="2" id="KW-1185">Reference proteome</keyword>
<dbReference type="EMBL" id="JARKIF010000008">
    <property type="protein sequence ID" value="KAJ7632117.1"/>
    <property type="molecule type" value="Genomic_DNA"/>
</dbReference>
<dbReference type="GO" id="GO:0003723">
    <property type="term" value="F:RNA binding"/>
    <property type="evidence" value="ECO:0007669"/>
    <property type="project" value="TreeGrafter"/>
</dbReference>